<dbReference type="EMBL" id="HBED01032696">
    <property type="protein sequence ID" value="CAD8317572.1"/>
    <property type="molecule type" value="Transcribed_RNA"/>
</dbReference>
<protein>
    <recommendedName>
        <fullName evidence="4">60S ribosomal protein L13</fullName>
    </recommendedName>
</protein>
<name>A0A7R9WAC9_9STRA</name>
<dbReference type="InterPro" id="IPR018256">
    <property type="entry name" value="Ribosomal_eL13_CS"/>
</dbReference>
<evidence type="ECO:0000256" key="2">
    <source>
        <dbReference type="ARBA" id="ARBA00022980"/>
    </source>
</evidence>
<evidence type="ECO:0000256" key="1">
    <source>
        <dbReference type="ARBA" id="ARBA00005640"/>
    </source>
</evidence>
<dbReference type="GO" id="GO:0006412">
    <property type="term" value="P:translation"/>
    <property type="evidence" value="ECO:0007669"/>
    <property type="project" value="InterPro"/>
</dbReference>
<dbReference type="FunFam" id="1.20.5.110:FF:000003">
    <property type="entry name" value="60S ribosomal protein L13"/>
    <property type="match status" value="1"/>
</dbReference>
<keyword evidence="2 4" id="KW-0689">Ribosomal protein</keyword>
<reference evidence="5" key="1">
    <citation type="submission" date="2021-01" db="EMBL/GenBank/DDBJ databases">
        <authorList>
            <person name="Corre E."/>
            <person name="Pelletier E."/>
            <person name="Niang G."/>
            <person name="Scheremetjew M."/>
            <person name="Finn R."/>
            <person name="Kale V."/>
            <person name="Holt S."/>
            <person name="Cochrane G."/>
            <person name="Meng A."/>
            <person name="Brown T."/>
            <person name="Cohen L."/>
        </authorList>
    </citation>
    <scope>NUCLEOTIDE SEQUENCE</scope>
    <source>
        <strain evidence="5">CCMP147</strain>
    </source>
</reference>
<evidence type="ECO:0000256" key="4">
    <source>
        <dbReference type="RuleBase" id="RU000572"/>
    </source>
</evidence>
<proteinExistence type="inferred from homology"/>
<dbReference type="PROSITE" id="PS01104">
    <property type="entry name" value="RIBOSOMAL_L13E"/>
    <property type="match status" value="1"/>
</dbReference>
<dbReference type="GO" id="GO:0003735">
    <property type="term" value="F:structural constituent of ribosome"/>
    <property type="evidence" value="ECO:0007669"/>
    <property type="project" value="InterPro"/>
</dbReference>
<dbReference type="HAMAP" id="MF_00499">
    <property type="entry name" value="Ribosomal_eL13"/>
    <property type="match status" value="1"/>
</dbReference>
<gene>
    <name evidence="5" type="ORF">TDUB1175_LOCUS16366</name>
</gene>
<dbReference type="AlphaFoldDB" id="A0A7R9WAC9"/>
<organism evidence="5">
    <name type="scientific">Pseudictyota dubia</name>
    <dbReference type="NCBI Taxonomy" id="2749911"/>
    <lineage>
        <taxon>Eukaryota</taxon>
        <taxon>Sar</taxon>
        <taxon>Stramenopiles</taxon>
        <taxon>Ochrophyta</taxon>
        <taxon>Bacillariophyta</taxon>
        <taxon>Mediophyceae</taxon>
        <taxon>Biddulphiophycidae</taxon>
        <taxon>Eupodiscales</taxon>
        <taxon>Odontellaceae</taxon>
        <taxon>Pseudictyota</taxon>
    </lineage>
</organism>
<dbReference type="PANTHER" id="PTHR11722:SF0">
    <property type="entry name" value="LARGE RIBOSOMAL SUBUNIT PROTEIN EL13"/>
    <property type="match status" value="1"/>
</dbReference>
<dbReference type="GO" id="GO:0022625">
    <property type="term" value="C:cytosolic large ribosomal subunit"/>
    <property type="evidence" value="ECO:0007669"/>
    <property type="project" value="TreeGrafter"/>
</dbReference>
<accession>A0A7R9WAC9</accession>
<sequence>MVKHNNVVPNQHFHKQWQNRVKTWFDQPAKKKARRAARKAKAAAIAPRPAAGLLRPAVRCPTQRYNTKVRAGRGFTLEELKTAGISKRVARTIGIAVDHRRSNKSTATLQENVQRLNAYKAKLVVFPRGSNAKPKTGDASVEETSAATQLTGPLFPITAKPVSTEFVALTDDLKAKNAYRTLRIERCNRRMNGLRIKRAKEAAEAEK</sequence>
<comment type="similarity">
    <text evidence="1 4">Belongs to the eukaryotic ribosomal protein eL13 family.</text>
</comment>
<evidence type="ECO:0000313" key="5">
    <source>
        <dbReference type="EMBL" id="CAD8317572.1"/>
    </source>
</evidence>
<keyword evidence="3 4" id="KW-0687">Ribonucleoprotein</keyword>
<dbReference type="GO" id="GO:0003723">
    <property type="term" value="F:RNA binding"/>
    <property type="evidence" value="ECO:0007669"/>
    <property type="project" value="TreeGrafter"/>
</dbReference>
<dbReference type="Gene3D" id="1.20.5.110">
    <property type="match status" value="1"/>
</dbReference>
<dbReference type="InterPro" id="IPR001380">
    <property type="entry name" value="Ribosomal_eL13"/>
</dbReference>
<dbReference type="PANTHER" id="PTHR11722">
    <property type="entry name" value="60S RIBOSOMAL PROTEIN L13"/>
    <property type="match status" value="1"/>
</dbReference>
<dbReference type="Pfam" id="PF01294">
    <property type="entry name" value="Ribosomal_L13e"/>
    <property type="match status" value="1"/>
</dbReference>
<evidence type="ECO:0000256" key="3">
    <source>
        <dbReference type="ARBA" id="ARBA00023274"/>
    </source>
</evidence>